<evidence type="ECO:0000313" key="2">
    <source>
        <dbReference type="Proteomes" id="UP000015105"/>
    </source>
</evidence>
<keyword evidence="2" id="KW-1185">Reference proteome</keyword>
<dbReference type="EnsemblPlants" id="AET7Gv20304500.1">
    <property type="protein sequence ID" value="AET7Gv20304500.1"/>
    <property type="gene ID" value="AET7Gv20304500"/>
</dbReference>
<dbReference type="AlphaFoldDB" id="A0A453QS09"/>
<dbReference type="Gramene" id="AET7Gv20304500.1">
    <property type="protein sequence ID" value="AET7Gv20304500.1"/>
    <property type="gene ID" value="AET7Gv20304500"/>
</dbReference>
<organism evidence="1 2">
    <name type="scientific">Aegilops tauschii subsp. strangulata</name>
    <name type="common">Goatgrass</name>
    <dbReference type="NCBI Taxonomy" id="200361"/>
    <lineage>
        <taxon>Eukaryota</taxon>
        <taxon>Viridiplantae</taxon>
        <taxon>Streptophyta</taxon>
        <taxon>Embryophyta</taxon>
        <taxon>Tracheophyta</taxon>
        <taxon>Spermatophyta</taxon>
        <taxon>Magnoliopsida</taxon>
        <taxon>Liliopsida</taxon>
        <taxon>Poales</taxon>
        <taxon>Poaceae</taxon>
        <taxon>BOP clade</taxon>
        <taxon>Pooideae</taxon>
        <taxon>Triticodae</taxon>
        <taxon>Triticeae</taxon>
        <taxon>Triticinae</taxon>
        <taxon>Aegilops</taxon>
    </lineage>
</organism>
<name>A0A453QS09_AEGTS</name>
<accession>A0A453QS09</accession>
<evidence type="ECO:0000313" key="1">
    <source>
        <dbReference type="EnsemblPlants" id="AET7Gv20304500.1"/>
    </source>
</evidence>
<reference evidence="2" key="2">
    <citation type="journal article" date="2017" name="Nat. Plants">
        <title>The Aegilops tauschii genome reveals multiple impacts of transposons.</title>
        <authorList>
            <person name="Zhao G."/>
            <person name="Zou C."/>
            <person name="Li K."/>
            <person name="Wang K."/>
            <person name="Li T."/>
            <person name="Gao L."/>
            <person name="Zhang X."/>
            <person name="Wang H."/>
            <person name="Yang Z."/>
            <person name="Liu X."/>
            <person name="Jiang W."/>
            <person name="Mao L."/>
            <person name="Kong X."/>
            <person name="Jiao Y."/>
            <person name="Jia J."/>
        </authorList>
    </citation>
    <scope>NUCLEOTIDE SEQUENCE [LARGE SCALE GENOMIC DNA]</scope>
    <source>
        <strain evidence="2">cv. AL8/78</strain>
    </source>
</reference>
<sequence length="106" mass="12410">MRSIIVAARNTDEVNDGLLNERPCSGNMCIFYFNQCVGLKDGCTYPKTCTICFQFSFYRVTMCVWSYLMYYASRIIKLVWLGEITLFNYYVLIICKEISRSIFSIK</sequence>
<reference evidence="1" key="3">
    <citation type="journal article" date="2017" name="Nature">
        <title>Genome sequence of the progenitor of the wheat D genome Aegilops tauschii.</title>
        <authorList>
            <person name="Luo M.C."/>
            <person name="Gu Y.Q."/>
            <person name="Puiu D."/>
            <person name="Wang H."/>
            <person name="Twardziok S.O."/>
            <person name="Deal K.R."/>
            <person name="Huo N."/>
            <person name="Zhu T."/>
            <person name="Wang L."/>
            <person name="Wang Y."/>
            <person name="McGuire P.E."/>
            <person name="Liu S."/>
            <person name="Long H."/>
            <person name="Ramasamy R.K."/>
            <person name="Rodriguez J.C."/>
            <person name="Van S.L."/>
            <person name="Yuan L."/>
            <person name="Wang Z."/>
            <person name="Xia Z."/>
            <person name="Xiao L."/>
            <person name="Anderson O.D."/>
            <person name="Ouyang S."/>
            <person name="Liang Y."/>
            <person name="Zimin A.V."/>
            <person name="Pertea G."/>
            <person name="Qi P."/>
            <person name="Bennetzen J.L."/>
            <person name="Dai X."/>
            <person name="Dawson M.W."/>
            <person name="Muller H.G."/>
            <person name="Kugler K."/>
            <person name="Rivarola-Duarte L."/>
            <person name="Spannagl M."/>
            <person name="Mayer K.F.X."/>
            <person name="Lu F.H."/>
            <person name="Bevan M.W."/>
            <person name="Leroy P."/>
            <person name="Li P."/>
            <person name="You F.M."/>
            <person name="Sun Q."/>
            <person name="Liu Z."/>
            <person name="Lyons E."/>
            <person name="Wicker T."/>
            <person name="Salzberg S.L."/>
            <person name="Devos K.M."/>
            <person name="Dvorak J."/>
        </authorList>
    </citation>
    <scope>NUCLEOTIDE SEQUENCE [LARGE SCALE GENOMIC DNA]</scope>
    <source>
        <strain evidence="1">cv. AL8/78</strain>
    </source>
</reference>
<dbReference type="Proteomes" id="UP000015105">
    <property type="component" value="Chromosome 7D"/>
</dbReference>
<reference evidence="1" key="5">
    <citation type="journal article" date="2021" name="G3 (Bethesda)">
        <title>Aegilops tauschii genome assembly Aet v5.0 features greater sequence contiguity and improved annotation.</title>
        <authorList>
            <person name="Wang L."/>
            <person name="Zhu T."/>
            <person name="Rodriguez J.C."/>
            <person name="Deal K.R."/>
            <person name="Dubcovsky J."/>
            <person name="McGuire P.E."/>
            <person name="Lux T."/>
            <person name="Spannagl M."/>
            <person name="Mayer K.F.X."/>
            <person name="Baldrich P."/>
            <person name="Meyers B.C."/>
            <person name="Huo N."/>
            <person name="Gu Y.Q."/>
            <person name="Zhou H."/>
            <person name="Devos K.M."/>
            <person name="Bennetzen J.L."/>
            <person name="Unver T."/>
            <person name="Budak H."/>
            <person name="Gulick P.J."/>
            <person name="Galiba G."/>
            <person name="Kalapos B."/>
            <person name="Nelson D.R."/>
            <person name="Li P."/>
            <person name="You F.M."/>
            <person name="Luo M.C."/>
            <person name="Dvorak J."/>
        </authorList>
    </citation>
    <scope>NUCLEOTIDE SEQUENCE [LARGE SCALE GENOMIC DNA]</scope>
    <source>
        <strain evidence="1">cv. AL8/78</strain>
    </source>
</reference>
<reference evidence="2" key="1">
    <citation type="journal article" date="2014" name="Science">
        <title>Ancient hybridizations among the ancestral genomes of bread wheat.</title>
        <authorList>
            <consortium name="International Wheat Genome Sequencing Consortium,"/>
            <person name="Marcussen T."/>
            <person name="Sandve S.R."/>
            <person name="Heier L."/>
            <person name="Spannagl M."/>
            <person name="Pfeifer M."/>
            <person name="Jakobsen K.S."/>
            <person name="Wulff B.B."/>
            <person name="Steuernagel B."/>
            <person name="Mayer K.F."/>
            <person name="Olsen O.A."/>
        </authorList>
    </citation>
    <scope>NUCLEOTIDE SEQUENCE [LARGE SCALE GENOMIC DNA]</scope>
    <source>
        <strain evidence="2">cv. AL8/78</strain>
    </source>
</reference>
<proteinExistence type="predicted"/>
<protein>
    <submittedName>
        <fullName evidence="1">Uncharacterized protein</fullName>
    </submittedName>
</protein>
<reference evidence="1" key="4">
    <citation type="submission" date="2019-03" db="UniProtKB">
        <authorList>
            <consortium name="EnsemblPlants"/>
        </authorList>
    </citation>
    <scope>IDENTIFICATION</scope>
</reference>